<dbReference type="PANTHER" id="PTHR20941">
    <property type="entry name" value="FOLATE SYNTHESIS PROTEINS"/>
    <property type="match status" value="1"/>
</dbReference>
<organism evidence="11 12">
    <name type="scientific">Kordia periserrulae</name>
    <dbReference type="NCBI Taxonomy" id="701523"/>
    <lineage>
        <taxon>Bacteria</taxon>
        <taxon>Pseudomonadati</taxon>
        <taxon>Bacteroidota</taxon>
        <taxon>Flavobacteriia</taxon>
        <taxon>Flavobacteriales</taxon>
        <taxon>Flavobacteriaceae</taxon>
        <taxon>Kordia</taxon>
    </lineage>
</organism>
<comment type="pathway">
    <text evidence="3 9">Cofactor biosynthesis; tetrahydrofolate biosynthesis; 7,8-dihydrofolate from 2-amino-4-hydroxy-6-hydroxymethyl-7,8-dihydropteridine diphosphate and 4-aminobenzoate: step 1/2.</text>
</comment>
<keyword evidence="5 9" id="KW-0808">Transferase</keyword>
<protein>
    <recommendedName>
        <fullName evidence="4 9">Dihydropteroate synthase</fullName>
        <shortName evidence="9">DHPS</shortName>
        <ecNumber evidence="4 9">2.5.1.15</ecNumber>
    </recommendedName>
    <alternativeName>
        <fullName evidence="9">Dihydropteroate pyrophosphorylase</fullName>
    </alternativeName>
</protein>
<dbReference type="PANTHER" id="PTHR20941:SF1">
    <property type="entry name" value="FOLIC ACID SYNTHESIS PROTEIN FOL1"/>
    <property type="match status" value="1"/>
</dbReference>
<evidence type="ECO:0000256" key="6">
    <source>
        <dbReference type="ARBA" id="ARBA00022723"/>
    </source>
</evidence>
<comment type="similarity">
    <text evidence="9">Belongs to the DHPS family.</text>
</comment>
<keyword evidence="12" id="KW-1185">Reference proteome</keyword>
<comment type="cofactor">
    <cofactor evidence="2 9">
        <name>Mg(2+)</name>
        <dbReference type="ChEBI" id="CHEBI:18420"/>
    </cofactor>
</comment>
<evidence type="ECO:0000256" key="8">
    <source>
        <dbReference type="ARBA" id="ARBA00022909"/>
    </source>
</evidence>
<evidence type="ECO:0000256" key="7">
    <source>
        <dbReference type="ARBA" id="ARBA00022842"/>
    </source>
</evidence>
<dbReference type="SUPFAM" id="SSF51717">
    <property type="entry name" value="Dihydropteroate synthetase-like"/>
    <property type="match status" value="1"/>
</dbReference>
<reference evidence="11 12" key="1">
    <citation type="submission" date="2018-04" db="EMBL/GenBank/DDBJ databases">
        <title>Genomic Encyclopedia of Archaeal and Bacterial Type Strains, Phase II (KMG-II): from individual species to whole genera.</title>
        <authorList>
            <person name="Goeker M."/>
        </authorList>
    </citation>
    <scope>NUCLEOTIDE SEQUENCE [LARGE SCALE GENOMIC DNA]</scope>
    <source>
        <strain evidence="11 12">DSM 25731</strain>
    </source>
</reference>
<evidence type="ECO:0000256" key="1">
    <source>
        <dbReference type="ARBA" id="ARBA00000012"/>
    </source>
</evidence>
<dbReference type="GO" id="GO:0046654">
    <property type="term" value="P:tetrahydrofolate biosynthetic process"/>
    <property type="evidence" value="ECO:0007669"/>
    <property type="project" value="UniProtKB-UniPathway"/>
</dbReference>
<keyword evidence="6 9" id="KW-0479">Metal-binding</keyword>
<sequence length="275" mass="30136">MKSINCKGKLIALDTPKVMGILNVTPDSFYDGGMYKDASSILTQVEKMLTDGATFIDVGAYSSRPNAPEVSTKEEKQRLLPILELILTKFPQTILSVDTFRSEVAREAINIGAAIINDISAGNLDANMMQTVGELGVPYSMMHMQGTPKTMQQNPNYENVVNDILKELSEKVALARTHKINDLIVDPGFGFGKTIAHNYTILQLLQLFESLDCPVLVGVSRKSMIYKVLETTPQEALNGTTVLNTIALQNGASILRVHDVKEAVECVKLVEMVGF</sequence>
<gene>
    <name evidence="11" type="ORF">C8N46_10919</name>
</gene>
<evidence type="ECO:0000256" key="4">
    <source>
        <dbReference type="ARBA" id="ARBA00012458"/>
    </source>
</evidence>
<comment type="function">
    <text evidence="9">Catalyzes the condensation of para-aminobenzoate (pABA) with 6-hydroxymethyl-7,8-dihydropterin diphosphate (DHPt-PP) to form 7,8-dihydropteroate (H2Pte), the immediate precursor of folate derivatives.</text>
</comment>
<keyword evidence="7 9" id="KW-0460">Magnesium</keyword>
<dbReference type="GO" id="GO:0046656">
    <property type="term" value="P:folic acid biosynthetic process"/>
    <property type="evidence" value="ECO:0007669"/>
    <property type="project" value="UniProtKB-KW"/>
</dbReference>
<evidence type="ECO:0000256" key="3">
    <source>
        <dbReference type="ARBA" id="ARBA00004763"/>
    </source>
</evidence>
<dbReference type="InterPro" id="IPR011005">
    <property type="entry name" value="Dihydropteroate_synth-like_sf"/>
</dbReference>
<evidence type="ECO:0000259" key="10">
    <source>
        <dbReference type="PROSITE" id="PS50972"/>
    </source>
</evidence>
<dbReference type="GO" id="GO:0004156">
    <property type="term" value="F:dihydropteroate synthase activity"/>
    <property type="evidence" value="ECO:0007669"/>
    <property type="project" value="UniProtKB-EC"/>
</dbReference>
<evidence type="ECO:0000313" key="11">
    <source>
        <dbReference type="EMBL" id="PTX59431.1"/>
    </source>
</evidence>
<dbReference type="PROSITE" id="PS00792">
    <property type="entry name" value="DHPS_1"/>
    <property type="match status" value="1"/>
</dbReference>
<comment type="caution">
    <text evidence="11">The sequence shown here is derived from an EMBL/GenBank/DDBJ whole genome shotgun (WGS) entry which is preliminary data.</text>
</comment>
<dbReference type="EMBL" id="QBKT01000009">
    <property type="protein sequence ID" value="PTX59431.1"/>
    <property type="molecule type" value="Genomic_DNA"/>
</dbReference>
<keyword evidence="8 9" id="KW-0289">Folate biosynthesis</keyword>
<dbReference type="PROSITE" id="PS50972">
    <property type="entry name" value="PTERIN_BINDING"/>
    <property type="match status" value="1"/>
</dbReference>
<dbReference type="InterPro" id="IPR006390">
    <property type="entry name" value="DHP_synth_dom"/>
</dbReference>
<evidence type="ECO:0000256" key="2">
    <source>
        <dbReference type="ARBA" id="ARBA00001946"/>
    </source>
</evidence>
<dbReference type="CDD" id="cd00739">
    <property type="entry name" value="DHPS"/>
    <property type="match status" value="1"/>
</dbReference>
<accession>A0A2T6BTN1</accession>
<dbReference type="InterPro" id="IPR000489">
    <property type="entry name" value="Pterin-binding_dom"/>
</dbReference>
<dbReference type="AlphaFoldDB" id="A0A2T6BTN1"/>
<evidence type="ECO:0000313" key="12">
    <source>
        <dbReference type="Proteomes" id="UP000244090"/>
    </source>
</evidence>
<feature type="domain" description="Pterin-binding" evidence="10">
    <location>
        <begin position="16"/>
        <end position="268"/>
    </location>
</feature>
<dbReference type="Pfam" id="PF00809">
    <property type="entry name" value="Pterin_bind"/>
    <property type="match status" value="1"/>
</dbReference>
<evidence type="ECO:0000256" key="5">
    <source>
        <dbReference type="ARBA" id="ARBA00022679"/>
    </source>
</evidence>
<dbReference type="GO" id="GO:0046872">
    <property type="term" value="F:metal ion binding"/>
    <property type="evidence" value="ECO:0007669"/>
    <property type="project" value="UniProtKB-KW"/>
</dbReference>
<dbReference type="Proteomes" id="UP000244090">
    <property type="component" value="Unassembled WGS sequence"/>
</dbReference>
<dbReference type="EC" id="2.5.1.15" evidence="4 9"/>
<dbReference type="InterPro" id="IPR045031">
    <property type="entry name" value="DHP_synth-like"/>
</dbReference>
<comment type="catalytic activity">
    <reaction evidence="1">
        <text>(7,8-dihydropterin-6-yl)methyl diphosphate + 4-aminobenzoate = 7,8-dihydropteroate + diphosphate</text>
        <dbReference type="Rhea" id="RHEA:19949"/>
        <dbReference type="ChEBI" id="CHEBI:17836"/>
        <dbReference type="ChEBI" id="CHEBI:17839"/>
        <dbReference type="ChEBI" id="CHEBI:33019"/>
        <dbReference type="ChEBI" id="CHEBI:72950"/>
        <dbReference type="EC" id="2.5.1.15"/>
    </reaction>
</comment>
<dbReference type="RefSeq" id="WP_245896914.1">
    <property type="nucleotide sequence ID" value="NZ_QBKT01000009.1"/>
</dbReference>
<dbReference type="GO" id="GO:0005829">
    <property type="term" value="C:cytosol"/>
    <property type="evidence" value="ECO:0007669"/>
    <property type="project" value="TreeGrafter"/>
</dbReference>
<dbReference type="UniPathway" id="UPA00077">
    <property type="reaction ID" value="UER00156"/>
</dbReference>
<name>A0A2T6BTN1_9FLAO</name>
<evidence type="ECO:0000256" key="9">
    <source>
        <dbReference type="RuleBase" id="RU361205"/>
    </source>
</evidence>
<dbReference type="NCBIfam" id="TIGR01496">
    <property type="entry name" value="DHPS"/>
    <property type="match status" value="1"/>
</dbReference>
<proteinExistence type="inferred from homology"/>
<dbReference type="Gene3D" id="3.20.20.20">
    <property type="entry name" value="Dihydropteroate synthase-like"/>
    <property type="match status" value="1"/>
</dbReference>